<evidence type="ECO:0000313" key="2">
    <source>
        <dbReference type="Proteomes" id="UP000192578"/>
    </source>
</evidence>
<sequence>MECDKERIVEAVVALLAGQKKSTGNPQGGANKQLMPEEQRITLTIVQKRFPRIRYQKLQCELPHPYRKCGSAEVCLIIKDLSKVKNFDQDIGVARFKEGLQSAGVTGVTEVFTFTQLRGEYKAFEAKRKLLSRYDVFLADDRIYGRLATVLGNKFFTKNKFPVSVKVSESTTLAAEIQSAIESTYLTIQGNGPQCSMHLASPDQPVEELVANAVEAVAFLKKNFPGGFENIRTLYLKLGSLSLPIYVDTESPNAVPAQNPPKSEGFAAPPQDVTTVEGVALKCAVTGRFMC</sequence>
<comment type="caution">
    <text evidence="1">The sequence shown here is derived from an EMBL/GenBank/DDBJ whole genome shotgun (WGS) entry which is preliminary data.</text>
</comment>
<reference evidence="2" key="1">
    <citation type="submission" date="2017-01" db="EMBL/GenBank/DDBJ databases">
        <title>Comparative genomics of anhydrobiosis in the tardigrade Hypsibius dujardini.</title>
        <authorList>
            <person name="Yoshida Y."/>
            <person name="Koutsovoulos G."/>
            <person name="Laetsch D."/>
            <person name="Stevens L."/>
            <person name="Kumar S."/>
            <person name="Horikawa D."/>
            <person name="Ishino K."/>
            <person name="Komine S."/>
            <person name="Tomita M."/>
            <person name="Blaxter M."/>
            <person name="Arakawa K."/>
        </authorList>
    </citation>
    <scope>NUCLEOTIDE SEQUENCE [LARGE SCALE GENOMIC DNA]</scope>
    <source>
        <strain evidence="2">Z151</strain>
    </source>
</reference>
<dbReference type="InterPro" id="IPR016095">
    <property type="entry name" value="Ribosomal_uL1_3-a/b-sand"/>
</dbReference>
<protein>
    <submittedName>
        <fullName evidence="1">Ribosomal L1 domain-containing protein 1</fullName>
    </submittedName>
</protein>
<dbReference type="InterPro" id="IPR028364">
    <property type="entry name" value="Ribosomal_uL1/biogenesis"/>
</dbReference>
<dbReference type="InterPro" id="IPR023674">
    <property type="entry name" value="Ribosomal_uL1-like"/>
</dbReference>
<proteinExistence type="predicted"/>
<organism evidence="1 2">
    <name type="scientific">Hypsibius exemplaris</name>
    <name type="common">Freshwater tardigrade</name>
    <dbReference type="NCBI Taxonomy" id="2072580"/>
    <lineage>
        <taxon>Eukaryota</taxon>
        <taxon>Metazoa</taxon>
        <taxon>Ecdysozoa</taxon>
        <taxon>Tardigrada</taxon>
        <taxon>Eutardigrada</taxon>
        <taxon>Parachela</taxon>
        <taxon>Hypsibioidea</taxon>
        <taxon>Hypsibiidae</taxon>
        <taxon>Hypsibius</taxon>
    </lineage>
</organism>
<dbReference type="OrthoDB" id="10251727at2759"/>
<keyword evidence="2" id="KW-1185">Reference proteome</keyword>
<dbReference type="SUPFAM" id="SSF56808">
    <property type="entry name" value="Ribosomal protein L1"/>
    <property type="match status" value="1"/>
</dbReference>
<name>A0A1W0WID6_HYPEX</name>
<dbReference type="AlphaFoldDB" id="A0A1W0WID6"/>
<dbReference type="Gene3D" id="3.40.50.790">
    <property type="match status" value="1"/>
</dbReference>
<dbReference type="CDD" id="cd00403">
    <property type="entry name" value="Ribosomal_L1"/>
    <property type="match status" value="1"/>
</dbReference>
<gene>
    <name evidence="1" type="ORF">BV898_10843</name>
</gene>
<evidence type="ECO:0000313" key="1">
    <source>
        <dbReference type="EMBL" id="OQV14939.1"/>
    </source>
</evidence>
<dbReference type="EMBL" id="MTYJ01000096">
    <property type="protein sequence ID" value="OQV14939.1"/>
    <property type="molecule type" value="Genomic_DNA"/>
</dbReference>
<dbReference type="Proteomes" id="UP000192578">
    <property type="component" value="Unassembled WGS sequence"/>
</dbReference>
<accession>A0A1W0WID6</accession>
<dbReference type="Pfam" id="PF00687">
    <property type="entry name" value="Ribosomal_L1"/>
    <property type="match status" value="1"/>
</dbReference>